<feature type="binding site" evidence="6">
    <location>
        <position position="108"/>
    </location>
    <ligand>
        <name>(6R)-10-formyltetrahydrofolate</name>
        <dbReference type="ChEBI" id="CHEBI:195366"/>
    </ligand>
</feature>
<dbReference type="Gene3D" id="3.40.50.170">
    <property type="entry name" value="Formyl transferase, N-terminal domain"/>
    <property type="match status" value="1"/>
</dbReference>
<dbReference type="InterPro" id="IPR004607">
    <property type="entry name" value="GART"/>
</dbReference>
<dbReference type="PANTHER" id="PTHR43369">
    <property type="entry name" value="PHOSPHORIBOSYLGLYCINAMIDE FORMYLTRANSFERASE"/>
    <property type="match status" value="1"/>
</dbReference>
<keyword evidence="3 6" id="KW-0658">Purine biosynthesis</keyword>
<accession>A0ABV9LTY4</accession>
<dbReference type="SUPFAM" id="SSF53328">
    <property type="entry name" value="Formyltransferase"/>
    <property type="match status" value="1"/>
</dbReference>
<keyword evidence="2 6" id="KW-0808">Transferase</keyword>
<evidence type="ECO:0000256" key="1">
    <source>
        <dbReference type="ARBA" id="ARBA00005054"/>
    </source>
</evidence>
<evidence type="ECO:0000256" key="2">
    <source>
        <dbReference type="ARBA" id="ARBA00022679"/>
    </source>
</evidence>
<comment type="caution">
    <text evidence="8">The sequence shown here is derived from an EMBL/GenBank/DDBJ whole genome shotgun (WGS) entry which is preliminary data.</text>
</comment>
<dbReference type="Pfam" id="PF00551">
    <property type="entry name" value="Formyl_trans_N"/>
    <property type="match status" value="1"/>
</dbReference>
<dbReference type="PROSITE" id="PS00373">
    <property type="entry name" value="GART"/>
    <property type="match status" value="1"/>
</dbReference>
<comment type="catalytic activity">
    <reaction evidence="5 6">
        <text>N(1)-(5-phospho-beta-D-ribosyl)glycinamide + (6R)-10-formyltetrahydrofolate = N(2)-formyl-N(1)-(5-phospho-beta-D-ribosyl)glycinamide + (6S)-5,6,7,8-tetrahydrofolate + H(+)</text>
        <dbReference type="Rhea" id="RHEA:15053"/>
        <dbReference type="ChEBI" id="CHEBI:15378"/>
        <dbReference type="ChEBI" id="CHEBI:57453"/>
        <dbReference type="ChEBI" id="CHEBI:143788"/>
        <dbReference type="ChEBI" id="CHEBI:147286"/>
        <dbReference type="ChEBI" id="CHEBI:195366"/>
        <dbReference type="EC" id="2.1.2.2"/>
    </reaction>
</comment>
<dbReference type="NCBIfam" id="TIGR00639">
    <property type="entry name" value="PurN"/>
    <property type="match status" value="1"/>
</dbReference>
<reference evidence="9" key="1">
    <citation type="journal article" date="2019" name="Int. J. Syst. Evol. Microbiol.">
        <title>The Global Catalogue of Microorganisms (GCM) 10K type strain sequencing project: providing services to taxonomists for standard genome sequencing and annotation.</title>
        <authorList>
            <consortium name="The Broad Institute Genomics Platform"/>
            <consortium name="The Broad Institute Genome Sequencing Center for Infectious Disease"/>
            <person name="Wu L."/>
            <person name="Ma J."/>
        </authorList>
    </citation>
    <scope>NUCLEOTIDE SEQUENCE [LARGE SCALE GENOMIC DNA]</scope>
    <source>
        <strain evidence="9">KACC 12507</strain>
    </source>
</reference>
<dbReference type="PANTHER" id="PTHR43369:SF2">
    <property type="entry name" value="PHOSPHORIBOSYLGLYCINAMIDE FORMYLTRANSFERASE"/>
    <property type="match status" value="1"/>
</dbReference>
<dbReference type="InterPro" id="IPR002376">
    <property type="entry name" value="Formyl_transf_N"/>
</dbReference>
<sequence length="215" mass="23589">MTKRIVILVSGNGSNAQAIIDQCEQGKINGEVVAVVSNKASAFALKRAQAHHIEAVCIPHQDFVSREAFDAFLLHKVQEFRPDLVVLAGFMRILSPAFVDALSTKLLNIHPSLLPKYPGLNTHQRAIENGDTEHGSSVHFVTAELDGGPVVLQSKVAIHPHDTAQTLAQRLAQTEWQIYPRVVEWFCDGRLVFDGKHLSFDGSEVPIGGVNYGHQ</sequence>
<evidence type="ECO:0000313" key="8">
    <source>
        <dbReference type="EMBL" id="MFC4699301.1"/>
    </source>
</evidence>
<feature type="domain" description="Formyl transferase N-terminal" evidence="7">
    <location>
        <begin position="3"/>
        <end position="183"/>
    </location>
</feature>
<evidence type="ECO:0000256" key="5">
    <source>
        <dbReference type="ARBA" id="ARBA00047664"/>
    </source>
</evidence>
<dbReference type="Proteomes" id="UP001595897">
    <property type="component" value="Unassembled WGS sequence"/>
</dbReference>
<evidence type="ECO:0000256" key="3">
    <source>
        <dbReference type="ARBA" id="ARBA00022755"/>
    </source>
</evidence>
<evidence type="ECO:0000313" key="9">
    <source>
        <dbReference type="Proteomes" id="UP001595897"/>
    </source>
</evidence>
<feature type="site" description="Raises pKa of active site His" evidence="6">
    <location>
        <position position="146"/>
    </location>
</feature>
<dbReference type="GO" id="GO:0004644">
    <property type="term" value="F:phosphoribosylglycinamide formyltransferase activity"/>
    <property type="evidence" value="ECO:0007669"/>
    <property type="project" value="UniProtKB-EC"/>
</dbReference>
<evidence type="ECO:0000256" key="6">
    <source>
        <dbReference type="HAMAP-Rule" id="MF_01930"/>
    </source>
</evidence>
<comment type="function">
    <text evidence="6">Catalyzes the transfer of a formyl group from 10-formyltetrahydrofolate to 5-phospho-ribosyl-glycinamide (GAR), producing 5-phospho-ribosyl-N-formylglycinamide (FGAR) and tetrahydrofolate.</text>
</comment>
<comment type="similarity">
    <text evidence="4 6">Belongs to the GART family.</text>
</comment>
<name>A0ABV9LTY4_9ALTE</name>
<gene>
    <name evidence="6 8" type="primary">purN</name>
    <name evidence="8" type="ORF">ACFO4O_03900</name>
</gene>
<feature type="active site" description="Proton donor" evidence="6">
    <location>
        <position position="110"/>
    </location>
</feature>
<feature type="binding site" evidence="6">
    <location>
        <begin position="91"/>
        <end position="94"/>
    </location>
    <ligand>
        <name>(6R)-10-formyltetrahydrofolate</name>
        <dbReference type="ChEBI" id="CHEBI:195366"/>
    </ligand>
</feature>
<feature type="binding site" evidence="6">
    <location>
        <begin position="13"/>
        <end position="15"/>
    </location>
    <ligand>
        <name>N(1)-(5-phospho-beta-D-ribosyl)glycinamide</name>
        <dbReference type="ChEBI" id="CHEBI:143788"/>
    </ligand>
</feature>
<evidence type="ECO:0000256" key="4">
    <source>
        <dbReference type="ARBA" id="ARBA00038440"/>
    </source>
</evidence>
<feature type="binding site" evidence="6">
    <location>
        <position position="66"/>
    </location>
    <ligand>
        <name>(6R)-10-formyltetrahydrofolate</name>
        <dbReference type="ChEBI" id="CHEBI:195366"/>
    </ligand>
</feature>
<dbReference type="RefSeq" id="WP_382406052.1">
    <property type="nucleotide sequence ID" value="NZ_JBHSGU010000002.1"/>
</dbReference>
<dbReference type="CDD" id="cd08645">
    <property type="entry name" value="FMT_core_GART"/>
    <property type="match status" value="1"/>
</dbReference>
<comment type="pathway">
    <text evidence="1 6">Purine metabolism; IMP biosynthesis via de novo pathway; N(2)-formyl-N(1)-(5-phospho-D-ribosyl)glycinamide from N(1)-(5-phospho-D-ribosyl)glycinamide (10-formyl THF route): step 1/1.</text>
</comment>
<dbReference type="HAMAP" id="MF_01930">
    <property type="entry name" value="PurN"/>
    <property type="match status" value="1"/>
</dbReference>
<dbReference type="InterPro" id="IPR036477">
    <property type="entry name" value="Formyl_transf_N_sf"/>
</dbReference>
<dbReference type="EC" id="2.1.2.2" evidence="6"/>
<dbReference type="EMBL" id="JBHSGU010000002">
    <property type="protein sequence ID" value="MFC4699301.1"/>
    <property type="molecule type" value="Genomic_DNA"/>
</dbReference>
<dbReference type="InterPro" id="IPR001555">
    <property type="entry name" value="GART_AS"/>
</dbReference>
<protein>
    <recommendedName>
        <fullName evidence="6">Phosphoribosylglycinamide formyltransferase</fullName>
        <ecNumber evidence="6">2.1.2.2</ecNumber>
    </recommendedName>
    <alternativeName>
        <fullName evidence="6">5'-phosphoribosylglycinamide transformylase</fullName>
    </alternativeName>
    <alternativeName>
        <fullName evidence="6">GAR transformylase</fullName>
        <shortName evidence="6">GART</shortName>
    </alternativeName>
</protein>
<proteinExistence type="inferred from homology"/>
<keyword evidence="9" id="KW-1185">Reference proteome</keyword>
<organism evidence="8 9">
    <name type="scientific">Glaciecola siphonariae</name>
    <dbReference type="NCBI Taxonomy" id="521012"/>
    <lineage>
        <taxon>Bacteria</taxon>
        <taxon>Pseudomonadati</taxon>
        <taxon>Pseudomonadota</taxon>
        <taxon>Gammaproteobacteria</taxon>
        <taxon>Alteromonadales</taxon>
        <taxon>Alteromonadaceae</taxon>
        <taxon>Glaciecola</taxon>
    </lineage>
</organism>
<evidence type="ECO:0000259" key="7">
    <source>
        <dbReference type="Pfam" id="PF00551"/>
    </source>
</evidence>